<sequence length="163" mass="17792">MPEKTVARALSDDDVGALARIVSEEALRRNHTSFEQARARGASYRDGLLERAGGCLSVEEVAAMRGVGPESVRKAIRENRLIGIPTADGYQIPAIQFHDGEEIPGLRKLLGEMSVDSPWMRLNWLLSPEPRLGGTAPIEMLKQGQDLDLLREAAELYGEQGAA</sequence>
<organism evidence="1 2">
    <name type="scientific">Spiribacter salinus</name>
    <dbReference type="NCBI Taxonomy" id="1335746"/>
    <lineage>
        <taxon>Bacteria</taxon>
        <taxon>Pseudomonadati</taxon>
        <taxon>Pseudomonadota</taxon>
        <taxon>Gammaproteobacteria</taxon>
        <taxon>Chromatiales</taxon>
        <taxon>Ectothiorhodospiraceae</taxon>
        <taxon>Spiribacter</taxon>
    </lineage>
</organism>
<gene>
    <name evidence="1" type="ORF">FKY71_14080</name>
</gene>
<reference evidence="1 2" key="1">
    <citation type="submission" date="2019-06" db="EMBL/GenBank/DDBJ databases">
        <title>Metagenome assembled Genome of Spiribacter salinus SL48-SHIP from the microbial mat of Salt Lake 48 (Novosibirsk region, Russia).</title>
        <authorList>
            <person name="Shipova A."/>
            <person name="Rozanov A.S."/>
            <person name="Bryanskaya A.V."/>
            <person name="Peltek S.E."/>
        </authorList>
    </citation>
    <scope>NUCLEOTIDE SEQUENCE [LARGE SCALE GENOMIC DNA]</scope>
    <source>
        <strain evidence="1">SL48-SHIP-2</strain>
    </source>
</reference>
<accession>A0A540VNV5</accession>
<comment type="caution">
    <text evidence="1">The sequence shown here is derived from an EMBL/GenBank/DDBJ whole genome shotgun (WGS) entry which is preliminary data.</text>
</comment>
<name>A0A540VNV5_9GAMM</name>
<evidence type="ECO:0008006" key="3">
    <source>
        <dbReference type="Google" id="ProtNLM"/>
    </source>
</evidence>
<dbReference type="Proteomes" id="UP000315400">
    <property type="component" value="Unassembled WGS sequence"/>
</dbReference>
<evidence type="ECO:0000313" key="2">
    <source>
        <dbReference type="Proteomes" id="UP000315400"/>
    </source>
</evidence>
<dbReference type="EMBL" id="VIFK01000210">
    <property type="protein sequence ID" value="TQE98398.1"/>
    <property type="molecule type" value="Genomic_DNA"/>
</dbReference>
<proteinExistence type="predicted"/>
<dbReference type="AlphaFoldDB" id="A0A540VNV5"/>
<evidence type="ECO:0000313" key="1">
    <source>
        <dbReference type="EMBL" id="TQE98398.1"/>
    </source>
</evidence>
<protein>
    <recommendedName>
        <fullName evidence="3">DUF2384 domain-containing protein</fullName>
    </recommendedName>
</protein>